<organism evidence="3">
    <name type="scientific">Graphocephala atropunctata</name>
    <dbReference type="NCBI Taxonomy" id="36148"/>
    <lineage>
        <taxon>Eukaryota</taxon>
        <taxon>Metazoa</taxon>
        <taxon>Ecdysozoa</taxon>
        <taxon>Arthropoda</taxon>
        <taxon>Hexapoda</taxon>
        <taxon>Insecta</taxon>
        <taxon>Pterygota</taxon>
        <taxon>Neoptera</taxon>
        <taxon>Paraneoptera</taxon>
        <taxon>Hemiptera</taxon>
        <taxon>Auchenorrhyncha</taxon>
        <taxon>Membracoidea</taxon>
        <taxon>Cicadellidae</taxon>
        <taxon>Cicadellinae</taxon>
        <taxon>Cicadellini</taxon>
        <taxon>Graphocephala</taxon>
    </lineage>
</organism>
<reference evidence="3" key="1">
    <citation type="submission" date="2015-11" db="EMBL/GenBank/DDBJ databases">
        <title>De novo transcriptome assembly of four potential Pierce s Disease insect vectors from Arizona vineyards.</title>
        <authorList>
            <person name="Tassone E.E."/>
        </authorList>
    </citation>
    <scope>NUCLEOTIDE SEQUENCE</scope>
</reference>
<feature type="compositionally biased region" description="Basic and acidic residues" evidence="1">
    <location>
        <begin position="350"/>
        <end position="359"/>
    </location>
</feature>
<name>A0A1B6LTP3_9HEMI</name>
<sequence length="390" mass="44421">MDFKTRCPQCCKFFCCAAHRSDHQLKSHSDIYTKDRQDFLVKVFERKAKTLLLKSQKYQKKVKTKVQENPLVNFNQLEDKNKPATKRLYSEINKRILSTSVSVLSETRQILIPVRRLPTFRNTPNHETGQKHFFNEVRDDSPRDVEIGKTSTPISDLVEKTPVSGQRFLTTPSSSISIYQTPCYDVFTEVKPDELKNCHSRVKRGLGVMTPLQSIMSKSSRYGSDNEIGASPIIQLNNSRCRRVTFSFSSQVSSTNSPLEVLEEVEAHEEVHEQKMSVPLRLVNSCKDSQEFSEDCKEIKPFLEDSPIINEGGFFNCVTNIFCSAVHTIPSIGSWRLSQNEGRNQSKRSRSPETEVVGVKEVKSPIPKRPCYPCDLRLNPIKARKPIASS</sequence>
<protein>
    <recommendedName>
        <fullName evidence="2">C2H2-type domain-containing protein</fullName>
    </recommendedName>
</protein>
<evidence type="ECO:0000259" key="2">
    <source>
        <dbReference type="PROSITE" id="PS00028"/>
    </source>
</evidence>
<dbReference type="PROSITE" id="PS00028">
    <property type="entry name" value="ZINC_FINGER_C2H2_1"/>
    <property type="match status" value="1"/>
</dbReference>
<evidence type="ECO:0000313" key="3">
    <source>
        <dbReference type="EMBL" id="JAT27009.1"/>
    </source>
</evidence>
<gene>
    <name evidence="3" type="ORF">g.3464</name>
</gene>
<feature type="region of interest" description="Disordered" evidence="1">
    <location>
        <begin position="339"/>
        <end position="359"/>
    </location>
</feature>
<dbReference type="InterPro" id="IPR013087">
    <property type="entry name" value="Znf_C2H2_type"/>
</dbReference>
<proteinExistence type="predicted"/>
<feature type="domain" description="C2H2-type" evidence="2">
    <location>
        <begin position="7"/>
        <end position="28"/>
    </location>
</feature>
<dbReference type="EMBL" id="GEBQ01012968">
    <property type="protein sequence ID" value="JAT27009.1"/>
    <property type="molecule type" value="Transcribed_RNA"/>
</dbReference>
<accession>A0A1B6LTP3</accession>
<evidence type="ECO:0000256" key="1">
    <source>
        <dbReference type="SAM" id="MobiDB-lite"/>
    </source>
</evidence>
<dbReference type="AlphaFoldDB" id="A0A1B6LTP3"/>